<name>A0A934QUZ7_9PSEU</name>
<keyword evidence="7 8" id="KW-0472">Membrane</keyword>
<evidence type="ECO:0000256" key="3">
    <source>
        <dbReference type="ARBA" id="ARBA00022448"/>
    </source>
</evidence>
<comment type="caution">
    <text evidence="9">The sequence shown here is derived from an EMBL/GenBank/DDBJ whole genome shotgun (WGS) entry which is preliminary data.</text>
</comment>
<evidence type="ECO:0000256" key="8">
    <source>
        <dbReference type="SAM" id="Phobius"/>
    </source>
</evidence>
<dbReference type="Proteomes" id="UP000635245">
    <property type="component" value="Unassembled WGS sequence"/>
</dbReference>
<keyword evidence="6 8" id="KW-1133">Transmembrane helix</keyword>
<feature type="transmembrane region" description="Helical" evidence="8">
    <location>
        <begin position="156"/>
        <end position="175"/>
    </location>
</feature>
<evidence type="ECO:0000313" key="9">
    <source>
        <dbReference type="EMBL" id="MBK1786990.1"/>
    </source>
</evidence>
<feature type="transmembrane region" description="Helical" evidence="8">
    <location>
        <begin position="271"/>
        <end position="288"/>
    </location>
</feature>
<gene>
    <name evidence="9" type="ORF">JHE00_21915</name>
</gene>
<organism evidence="9 10">
    <name type="scientific">Prauserella cavernicola</name>
    <dbReference type="NCBI Taxonomy" id="2800127"/>
    <lineage>
        <taxon>Bacteria</taxon>
        <taxon>Bacillati</taxon>
        <taxon>Actinomycetota</taxon>
        <taxon>Actinomycetes</taxon>
        <taxon>Pseudonocardiales</taxon>
        <taxon>Pseudonocardiaceae</taxon>
        <taxon>Prauserella</taxon>
    </lineage>
</organism>
<dbReference type="GO" id="GO:0005886">
    <property type="term" value="C:plasma membrane"/>
    <property type="evidence" value="ECO:0007669"/>
    <property type="project" value="UniProtKB-SubCell"/>
</dbReference>
<dbReference type="Pfam" id="PF01594">
    <property type="entry name" value="AI-2E_transport"/>
    <property type="match status" value="1"/>
</dbReference>
<keyword evidence="3" id="KW-0813">Transport</keyword>
<feature type="transmembrane region" description="Helical" evidence="8">
    <location>
        <begin position="240"/>
        <end position="264"/>
    </location>
</feature>
<proteinExistence type="inferred from homology"/>
<dbReference type="EMBL" id="JAENJH010000005">
    <property type="protein sequence ID" value="MBK1786990.1"/>
    <property type="molecule type" value="Genomic_DNA"/>
</dbReference>
<sequence>MANPRVRLTADLLHRAATVSAELLLVFLAVWALRNVVQHLGYVLIPIAVALLLSAFLQPLVSFLNRHRWPRALSVLASFVAGLAVAGGIVTFVVFSIVNSFDELRERVTQSVSRVQEWLQTGPLDIDGALFDRVRDWLGGNQQAVVSQALGAFNTASSIVVGLLLSTVLLVMFLYDGPRMWRFLISPFRTQTRDLLDQAGRRAYRGVVSYVWVTALVALIDALGIGIGLVIVGVPLAVPLAALVFLGGFVPYVGAVTSGVLAVAVTLVSNGLGAALVILGVVLAVQQLEGNVLQPVLQGNVSRLHPAIVLVALVIGGAEAGIAGLLFAVPVLAAARAVILTVAERRS</sequence>
<dbReference type="GO" id="GO:0055085">
    <property type="term" value="P:transmembrane transport"/>
    <property type="evidence" value="ECO:0007669"/>
    <property type="project" value="TreeGrafter"/>
</dbReference>
<dbReference type="PANTHER" id="PTHR21716:SF53">
    <property type="entry name" value="PERMEASE PERM-RELATED"/>
    <property type="match status" value="1"/>
</dbReference>
<comment type="similarity">
    <text evidence="2">Belongs to the autoinducer-2 exporter (AI-2E) (TC 2.A.86) family.</text>
</comment>
<dbReference type="RefSeq" id="WP_200321060.1">
    <property type="nucleotide sequence ID" value="NZ_JAENJH010000005.1"/>
</dbReference>
<dbReference type="PANTHER" id="PTHR21716">
    <property type="entry name" value="TRANSMEMBRANE PROTEIN"/>
    <property type="match status" value="1"/>
</dbReference>
<keyword evidence="4" id="KW-1003">Cell membrane</keyword>
<feature type="transmembrane region" description="Helical" evidence="8">
    <location>
        <begin position="12"/>
        <end position="33"/>
    </location>
</feature>
<dbReference type="AlphaFoldDB" id="A0A934QUZ7"/>
<evidence type="ECO:0000256" key="1">
    <source>
        <dbReference type="ARBA" id="ARBA00004651"/>
    </source>
</evidence>
<evidence type="ECO:0000256" key="6">
    <source>
        <dbReference type="ARBA" id="ARBA00022989"/>
    </source>
</evidence>
<evidence type="ECO:0000256" key="4">
    <source>
        <dbReference type="ARBA" id="ARBA00022475"/>
    </source>
</evidence>
<evidence type="ECO:0000313" key="10">
    <source>
        <dbReference type="Proteomes" id="UP000635245"/>
    </source>
</evidence>
<comment type="subcellular location">
    <subcellularLocation>
        <location evidence="1">Cell membrane</location>
        <topology evidence="1">Multi-pass membrane protein</topology>
    </subcellularLocation>
</comment>
<evidence type="ECO:0000256" key="2">
    <source>
        <dbReference type="ARBA" id="ARBA00009773"/>
    </source>
</evidence>
<keyword evidence="5 8" id="KW-0812">Transmembrane</keyword>
<dbReference type="InterPro" id="IPR002549">
    <property type="entry name" value="AI-2E-like"/>
</dbReference>
<evidence type="ECO:0000256" key="5">
    <source>
        <dbReference type="ARBA" id="ARBA00022692"/>
    </source>
</evidence>
<feature type="transmembrane region" description="Helical" evidence="8">
    <location>
        <begin position="73"/>
        <end position="98"/>
    </location>
</feature>
<reference evidence="9" key="1">
    <citation type="submission" date="2020-12" db="EMBL/GenBank/DDBJ databases">
        <title>Prauserella sp. ASG 168, a novel actinomycete isolated from cave rock.</title>
        <authorList>
            <person name="Suriyachadkun C."/>
        </authorList>
    </citation>
    <scope>NUCLEOTIDE SEQUENCE</scope>
    <source>
        <strain evidence="9">ASG 168</strain>
    </source>
</reference>
<protein>
    <submittedName>
        <fullName evidence="9">AI-2E family transporter</fullName>
    </submittedName>
</protein>
<keyword evidence="10" id="KW-1185">Reference proteome</keyword>
<feature type="transmembrane region" description="Helical" evidence="8">
    <location>
        <begin position="210"/>
        <end position="234"/>
    </location>
</feature>
<feature type="transmembrane region" description="Helical" evidence="8">
    <location>
        <begin position="308"/>
        <end position="339"/>
    </location>
</feature>
<evidence type="ECO:0000256" key="7">
    <source>
        <dbReference type="ARBA" id="ARBA00023136"/>
    </source>
</evidence>
<feature type="transmembrane region" description="Helical" evidence="8">
    <location>
        <begin position="39"/>
        <end position="61"/>
    </location>
</feature>
<accession>A0A934QUZ7</accession>